<dbReference type="EMBL" id="LAZR01005075">
    <property type="protein sequence ID" value="KKN03078.1"/>
    <property type="molecule type" value="Genomic_DNA"/>
</dbReference>
<protein>
    <submittedName>
        <fullName evidence="1">Uncharacterized protein</fullName>
    </submittedName>
</protein>
<dbReference type="AlphaFoldDB" id="A0A0F9QCR2"/>
<sequence length="78" mass="8894">MKYRVMAFDGTITDFDKESEAHTLYIEKKKLVEKAEVKGDIVPSCSRHICYHDEAPPGGTPPRPCEPIEKFTKQVRSI</sequence>
<evidence type="ECO:0000313" key="1">
    <source>
        <dbReference type="EMBL" id="KKN03078.1"/>
    </source>
</evidence>
<proteinExistence type="predicted"/>
<accession>A0A0F9QCR2</accession>
<reference evidence="1" key="1">
    <citation type="journal article" date="2015" name="Nature">
        <title>Complex archaea that bridge the gap between prokaryotes and eukaryotes.</title>
        <authorList>
            <person name="Spang A."/>
            <person name="Saw J.H."/>
            <person name="Jorgensen S.L."/>
            <person name="Zaremba-Niedzwiedzka K."/>
            <person name="Martijn J."/>
            <person name="Lind A.E."/>
            <person name="van Eijk R."/>
            <person name="Schleper C."/>
            <person name="Guy L."/>
            <person name="Ettema T.J."/>
        </authorList>
    </citation>
    <scope>NUCLEOTIDE SEQUENCE</scope>
</reference>
<name>A0A0F9QCR2_9ZZZZ</name>
<gene>
    <name evidence="1" type="ORF">LCGC14_1111340</name>
</gene>
<comment type="caution">
    <text evidence="1">The sequence shown here is derived from an EMBL/GenBank/DDBJ whole genome shotgun (WGS) entry which is preliminary data.</text>
</comment>
<organism evidence="1">
    <name type="scientific">marine sediment metagenome</name>
    <dbReference type="NCBI Taxonomy" id="412755"/>
    <lineage>
        <taxon>unclassified sequences</taxon>
        <taxon>metagenomes</taxon>
        <taxon>ecological metagenomes</taxon>
    </lineage>
</organism>